<evidence type="ECO:0000259" key="1">
    <source>
        <dbReference type="PROSITE" id="PS50181"/>
    </source>
</evidence>
<dbReference type="PROSITE" id="PS50181">
    <property type="entry name" value="FBOX"/>
    <property type="match status" value="1"/>
</dbReference>
<dbReference type="EMBL" id="CACVBS010000035">
    <property type="protein sequence ID" value="CAA7262362.1"/>
    <property type="molecule type" value="Genomic_DNA"/>
</dbReference>
<proteinExistence type="predicted"/>
<dbReference type="OrthoDB" id="2745718at2759"/>
<dbReference type="InterPro" id="IPR036047">
    <property type="entry name" value="F-box-like_dom_sf"/>
</dbReference>
<comment type="caution">
    <text evidence="2">The sequence shown here is derived from an EMBL/GenBank/DDBJ whole genome shotgun (WGS) entry which is preliminary data.</text>
</comment>
<keyword evidence="3" id="KW-1185">Reference proteome</keyword>
<dbReference type="Proteomes" id="UP000467700">
    <property type="component" value="Unassembled WGS sequence"/>
</dbReference>
<feature type="domain" description="F-box" evidence="1">
    <location>
        <begin position="3"/>
        <end position="52"/>
    </location>
</feature>
<dbReference type="InterPro" id="IPR001810">
    <property type="entry name" value="F-box_dom"/>
</dbReference>
<gene>
    <name evidence="2" type="ORF">AAE3_LOCUS4590</name>
</gene>
<evidence type="ECO:0000313" key="3">
    <source>
        <dbReference type="Proteomes" id="UP000467700"/>
    </source>
</evidence>
<dbReference type="AlphaFoldDB" id="A0A8S0WPQ4"/>
<dbReference type="SUPFAM" id="SSF81383">
    <property type="entry name" value="F-box domain"/>
    <property type="match status" value="1"/>
</dbReference>
<name>A0A8S0WPQ4_CYCAE</name>
<organism evidence="2 3">
    <name type="scientific">Cyclocybe aegerita</name>
    <name type="common">Black poplar mushroom</name>
    <name type="synonym">Agrocybe aegerita</name>
    <dbReference type="NCBI Taxonomy" id="1973307"/>
    <lineage>
        <taxon>Eukaryota</taxon>
        <taxon>Fungi</taxon>
        <taxon>Dikarya</taxon>
        <taxon>Basidiomycota</taxon>
        <taxon>Agaricomycotina</taxon>
        <taxon>Agaricomycetes</taxon>
        <taxon>Agaricomycetidae</taxon>
        <taxon>Agaricales</taxon>
        <taxon>Agaricineae</taxon>
        <taxon>Bolbitiaceae</taxon>
        <taxon>Cyclocybe</taxon>
    </lineage>
</organism>
<reference evidence="2 3" key="1">
    <citation type="submission" date="2020-01" db="EMBL/GenBank/DDBJ databases">
        <authorList>
            <person name="Gupta K D."/>
        </authorList>
    </citation>
    <scope>NUCLEOTIDE SEQUENCE [LARGE SCALE GENOMIC DNA]</scope>
</reference>
<protein>
    <recommendedName>
        <fullName evidence="1">F-box domain-containing protein</fullName>
    </recommendedName>
</protein>
<evidence type="ECO:0000313" key="2">
    <source>
        <dbReference type="EMBL" id="CAA7262362.1"/>
    </source>
</evidence>
<sequence>MAAVSLLALPAELELEIMSILDAGPMLCLALSCRAFQELFKSPAIQYAYELRLTVMQDNGTNIPLETLHSRLQRLRKSWEWLNWTFGGTVKLPGILEAYELRSGIFAKIDRPGTFLSICGLSSATRTGHPCSVRSLGFRADKFAIDPSQDLIAILEEIRLPNGEKHVQVHARRISTDDIHPNAKVDGFHLDFVQRFLIYEPTSHDFPPDVYNFEMLSKDAFILMSVSGPGKIHVCKFSPTCPATPTVVATLLLPPTASSKVDFFVTHSVRLPECLTPGTLLMPVPHSRIHVFTGTRPTQTSPIRSLCTVGRSFAAYSGLTTKLESKRYPGTIGAYMTLGSRSIDRKWAHPALRMVIAYYVGHSIT</sequence>
<accession>A0A8S0WPQ4</accession>